<sequence length="158" mass="17266">MKRQWVTRKNPTGNRPPGIRNGNAALGVGAQNGEIKGVEKTARQKLYHTGKDEQAGSVDRVVEADRLFFARHLGRTCRVRIASAAEIAEFGASVLPFGLRWFVVVRQVQPGARLRVLFPSQADDETDVTEARCVAIYEAVRGVGCECLAAFVRGEALS</sequence>
<name>A0AAV4ZEC5_9HYPH</name>
<proteinExistence type="predicted"/>
<protein>
    <submittedName>
        <fullName evidence="2">Uncharacterized protein</fullName>
    </submittedName>
</protein>
<evidence type="ECO:0000256" key="1">
    <source>
        <dbReference type="SAM" id="MobiDB-lite"/>
    </source>
</evidence>
<evidence type="ECO:0000313" key="3">
    <source>
        <dbReference type="Proteomes" id="UP001055307"/>
    </source>
</evidence>
<organism evidence="2 3">
    <name type="scientific">Methylobacterium bullatum</name>
    <dbReference type="NCBI Taxonomy" id="570505"/>
    <lineage>
        <taxon>Bacteria</taxon>
        <taxon>Pseudomonadati</taxon>
        <taxon>Pseudomonadota</taxon>
        <taxon>Alphaproteobacteria</taxon>
        <taxon>Hyphomicrobiales</taxon>
        <taxon>Methylobacteriaceae</taxon>
        <taxon>Methylobacterium</taxon>
    </lineage>
</organism>
<dbReference type="AlphaFoldDB" id="A0AAV4ZEC5"/>
<comment type="caution">
    <text evidence="2">The sequence shown here is derived from an EMBL/GenBank/DDBJ whole genome shotgun (WGS) entry which is preliminary data.</text>
</comment>
<dbReference type="RefSeq" id="WP_192215747.1">
    <property type="nucleotide sequence ID" value="NZ_BPQF01000031.1"/>
</dbReference>
<dbReference type="Proteomes" id="UP001055307">
    <property type="component" value="Unassembled WGS sequence"/>
</dbReference>
<reference evidence="2" key="2">
    <citation type="submission" date="2021-08" db="EMBL/GenBank/DDBJ databases">
        <authorList>
            <person name="Tani A."/>
            <person name="Ola A."/>
            <person name="Ogura Y."/>
            <person name="Katsura K."/>
            <person name="Hayashi T."/>
        </authorList>
    </citation>
    <scope>NUCLEOTIDE SEQUENCE</scope>
    <source>
        <strain evidence="2">DSM 21893</strain>
    </source>
</reference>
<reference evidence="2" key="1">
    <citation type="journal article" date="2016" name="Front. Microbiol.">
        <title>Genome Sequence of the Piezophilic, Mesophilic Sulfate-Reducing Bacterium Desulfovibrio indicus J2T.</title>
        <authorList>
            <person name="Cao J."/>
            <person name="Maignien L."/>
            <person name="Shao Z."/>
            <person name="Alain K."/>
            <person name="Jebbar M."/>
        </authorList>
    </citation>
    <scope>NUCLEOTIDE SEQUENCE</scope>
    <source>
        <strain evidence="2">DSM 21893</strain>
    </source>
</reference>
<feature type="region of interest" description="Disordered" evidence="1">
    <location>
        <begin position="1"/>
        <end position="23"/>
    </location>
</feature>
<evidence type="ECO:0000313" key="2">
    <source>
        <dbReference type="EMBL" id="GJD41953.1"/>
    </source>
</evidence>
<keyword evidence="3" id="KW-1185">Reference proteome</keyword>
<accession>A0AAV4ZEC5</accession>
<gene>
    <name evidence="2" type="ORF">OICFNHDK_4439</name>
</gene>
<dbReference type="EMBL" id="BPQF01000031">
    <property type="protein sequence ID" value="GJD41953.1"/>
    <property type="molecule type" value="Genomic_DNA"/>
</dbReference>